<reference evidence="5 6" key="1">
    <citation type="journal article" date="2011" name="PLoS ONE">
        <title>Haloquadratum walsbyi: limited diversity in a global pond.</title>
        <authorList>
            <person name="Dyall-Smith M."/>
            <person name="Pfeiffer F."/>
            <person name="Klee K."/>
            <person name="Palm P."/>
            <person name="Gross K."/>
            <person name="Schuster S.C."/>
            <person name="Rampp M."/>
            <person name="Oesterhelt D."/>
        </authorList>
    </citation>
    <scope>NUCLEOTIDE SEQUENCE [LARGE SCALE GENOMIC DNA]</scope>
    <source>
        <strain evidence="6">DSM 16854 / JCM 12705 / C23</strain>
    </source>
</reference>
<dbReference type="PANTHER" id="PTHR30222:SF17">
    <property type="entry name" value="SPERMIDINE_PUTRESCINE-BINDING PERIPLASMIC PROTEIN"/>
    <property type="match status" value="1"/>
</dbReference>
<dbReference type="PROSITE" id="PS51318">
    <property type="entry name" value="TAT"/>
    <property type="match status" value="1"/>
</dbReference>
<name>G0LF78_HALWC</name>
<dbReference type="InterPro" id="IPR006311">
    <property type="entry name" value="TAT_signal"/>
</dbReference>
<dbReference type="OrthoDB" id="30917at2157"/>
<protein>
    <submittedName>
        <fullName evidence="5">ABC-type transport system periplasmic substrate-binding protein</fullName>
    </submittedName>
</protein>
<evidence type="ECO:0000256" key="3">
    <source>
        <dbReference type="ARBA" id="ARBA00022729"/>
    </source>
</evidence>
<dbReference type="RefSeq" id="WP_014556966.1">
    <property type="nucleotide sequence ID" value="NC_017459.1"/>
</dbReference>
<proteinExistence type="predicted"/>
<dbReference type="GeneID" id="12448793"/>
<comment type="subcellular location">
    <subcellularLocation>
        <location evidence="1">Periplasm</location>
    </subcellularLocation>
</comment>
<dbReference type="Pfam" id="PF13416">
    <property type="entry name" value="SBP_bac_8"/>
    <property type="match status" value="1"/>
</dbReference>
<dbReference type="InterPro" id="IPR001188">
    <property type="entry name" value="Sperm_putr-bd"/>
</dbReference>
<dbReference type="PANTHER" id="PTHR30222">
    <property type="entry name" value="SPERMIDINE/PUTRESCINE-BINDING PERIPLASMIC PROTEIN"/>
    <property type="match status" value="1"/>
</dbReference>
<gene>
    <name evidence="5" type="ordered locus">Hqrw_3907</name>
</gene>
<dbReference type="PROSITE" id="PS51257">
    <property type="entry name" value="PROKAR_LIPOPROTEIN"/>
    <property type="match status" value="1"/>
</dbReference>
<keyword evidence="3" id="KW-0732">Signal</keyword>
<evidence type="ECO:0000313" key="6">
    <source>
        <dbReference type="Proteomes" id="UP000007954"/>
    </source>
</evidence>
<keyword evidence="2" id="KW-0813">Transport</keyword>
<dbReference type="GO" id="GO:0019808">
    <property type="term" value="F:polyamine binding"/>
    <property type="evidence" value="ECO:0007669"/>
    <property type="project" value="InterPro"/>
</dbReference>
<keyword evidence="4" id="KW-0574">Periplasm</keyword>
<dbReference type="EMBL" id="FR746099">
    <property type="protein sequence ID" value="CCC41641.1"/>
    <property type="molecule type" value="Genomic_DNA"/>
</dbReference>
<dbReference type="AlphaFoldDB" id="G0LF78"/>
<evidence type="ECO:0000256" key="4">
    <source>
        <dbReference type="ARBA" id="ARBA00022764"/>
    </source>
</evidence>
<sequence>MIDKSRRGFLAGVGAAATTSLAGCAGIGSGSQTLTMIDWGYVYNDGVIEEFEDRHGVTVERQAAQGSAETLAALRAGRADYDLVPLGNYAVKPAMDEGYIQPLDIDQIPAYDDIFDFLKKPYFETDGDIYGSPRSFGQTPLAVNVDLVETEITALADLWSDSLNGVSGGRDDARLQVLYRNAAFDTPLNPSSASEIDFDALQSDLIERLEVTGGLWNNGGESESLLRNEEVGVQPVWNYVIQTMQDDGLPVERVYPSEGTKAWFIQHTIHAEAENPELAHTFIQEWHTMMGYRSLMEPNNIAVPNDQVFSEQDVTRESYGLDNPDRFIYEEPKPPELIKQYANTWSQAKTEAN</sequence>
<organism evidence="5 6">
    <name type="scientific">Haloquadratum walsbyi (strain DSM 16854 / JCM 12705 / C23)</name>
    <dbReference type="NCBI Taxonomy" id="768065"/>
    <lineage>
        <taxon>Archaea</taxon>
        <taxon>Methanobacteriati</taxon>
        <taxon>Methanobacteriota</taxon>
        <taxon>Stenosarchaea group</taxon>
        <taxon>Halobacteria</taxon>
        <taxon>Halobacteriales</taxon>
        <taxon>Haloferacaceae</taxon>
        <taxon>Haloquadratum</taxon>
    </lineage>
</organism>
<evidence type="ECO:0000256" key="2">
    <source>
        <dbReference type="ARBA" id="ARBA00022448"/>
    </source>
</evidence>
<dbReference type="Gene3D" id="3.40.190.10">
    <property type="entry name" value="Periplasmic binding protein-like II"/>
    <property type="match status" value="2"/>
</dbReference>
<evidence type="ECO:0000256" key="1">
    <source>
        <dbReference type="ARBA" id="ARBA00004418"/>
    </source>
</evidence>
<dbReference type="KEGG" id="hwc:Hqrw_3907"/>
<dbReference type="SUPFAM" id="SSF53850">
    <property type="entry name" value="Periplasmic binding protein-like II"/>
    <property type="match status" value="1"/>
</dbReference>
<dbReference type="GO" id="GO:0042597">
    <property type="term" value="C:periplasmic space"/>
    <property type="evidence" value="ECO:0007669"/>
    <property type="project" value="UniProtKB-SubCell"/>
</dbReference>
<accession>G0LF78</accession>
<dbReference type="GO" id="GO:0015846">
    <property type="term" value="P:polyamine transport"/>
    <property type="evidence" value="ECO:0007669"/>
    <property type="project" value="InterPro"/>
</dbReference>
<dbReference type="InterPro" id="IPR006059">
    <property type="entry name" value="SBP"/>
</dbReference>
<dbReference type="Proteomes" id="UP000007954">
    <property type="component" value="Chromosome"/>
</dbReference>
<dbReference type="PRINTS" id="PR00909">
    <property type="entry name" value="SPERMDNBNDNG"/>
</dbReference>
<dbReference type="HOGENOM" id="CLU_784377_0_0_2"/>
<evidence type="ECO:0000313" key="5">
    <source>
        <dbReference type="EMBL" id="CCC41641.1"/>
    </source>
</evidence>